<evidence type="ECO:0000256" key="3">
    <source>
        <dbReference type="ARBA" id="ARBA00022692"/>
    </source>
</evidence>
<feature type="transmembrane region" description="Helical" evidence="6">
    <location>
        <begin position="57"/>
        <end position="79"/>
    </location>
</feature>
<keyword evidence="3 6" id="KW-0812">Transmembrane</keyword>
<feature type="transmembrane region" description="Helical" evidence="6">
    <location>
        <begin position="24"/>
        <end position="51"/>
    </location>
</feature>
<keyword evidence="8" id="KW-1185">Reference proteome</keyword>
<dbReference type="InterPro" id="IPR036259">
    <property type="entry name" value="MFS_trans_sf"/>
</dbReference>
<feature type="transmembrane region" description="Helical" evidence="6">
    <location>
        <begin position="232"/>
        <end position="253"/>
    </location>
</feature>
<sequence length="427" mass="44441">MAYYHRCTAIPPARHVWRHHDFRWLAVGQGLSWFGDGFMPVALAVGLLAHGGSASDLGVVLAIGMGARLVCTLIGGVWADRLAPQRIMVVADLVRMAAAAGLATLFASGQWTVWAVAGLVALAMAAGSFFTPAFTALKPTLVPPDERQASNGMLTILKTGAQLAGPTVAGAVVALWGAPVGFAVNAASFIVSAVCVVRVRARPERAVRTGFASELAGGLTAIRSRPWLRAGIVGASLYHLGNGVVLVLIPVLAMRELGGAHAVGLVESAAGLGGLLGGLFAMRVRVRRPLLLAWPMLTVLPLGLLTYVWPTLLLPVLAGTVVGFVALMFLEVLWETTVQAHVAADQLARVASWDVLASFVMLPLGNTLAGPLADRFGAGPTMAVACGWMVLAALSPLLTRGTWQVALTPEVSERRTDDVVAVGTPGG</sequence>
<protein>
    <recommendedName>
        <fullName evidence="9">MFS transporter</fullName>
    </recommendedName>
</protein>
<dbReference type="Gene3D" id="1.20.1250.20">
    <property type="entry name" value="MFS general substrate transporter like domains"/>
    <property type="match status" value="1"/>
</dbReference>
<evidence type="ECO:0000313" key="7">
    <source>
        <dbReference type="EMBL" id="KNX37602.1"/>
    </source>
</evidence>
<comment type="subcellular location">
    <subcellularLocation>
        <location evidence="1">Cell membrane</location>
        <topology evidence="1">Multi-pass membrane protein</topology>
    </subcellularLocation>
</comment>
<dbReference type="Pfam" id="PF07690">
    <property type="entry name" value="MFS_1"/>
    <property type="match status" value="1"/>
</dbReference>
<keyword evidence="4 6" id="KW-1133">Transmembrane helix</keyword>
<feature type="transmembrane region" description="Helical" evidence="6">
    <location>
        <begin position="182"/>
        <end position="199"/>
    </location>
</feature>
<evidence type="ECO:0000256" key="5">
    <source>
        <dbReference type="ARBA" id="ARBA00023136"/>
    </source>
</evidence>
<dbReference type="PANTHER" id="PTHR23513:SF11">
    <property type="entry name" value="STAPHYLOFERRIN A TRANSPORTER"/>
    <property type="match status" value="1"/>
</dbReference>
<dbReference type="EMBL" id="LAIR01000002">
    <property type="protein sequence ID" value="KNX37602.1"/>
    <property type="molecule type" value="Genomic_DNA"/>
</dbReference>
<dbReference type="InterPro" id="IPR022324">
    <property type="entry name" value="Bacilysin_exporter_BacE_put"/>
</dbReference>
<dbReference type="RefSeq" id="WP_050669972.1">
    <property type="nucleotide sequence ID" value="NZ_LAIR01000002.1"/>
</dbReference>
<evidence type="ECO:0000256" key="2">
    <source>
        <dbReference type="ARBA" id="ARBA00022475"/>
    </source>
</evidence>
<feature type="transmembrane region" description="Helical" evidence="6">
    <location>
        <begin position="315"/>
        <end position="334"/>
    </location>
</feature>
<dbReference type="PRINTS" id="PR01988">
    <property type="entry name" value="EXPORTERBACE"/>
</dbReference>
<dbReference type="OrthoDB" id="4528313at2"/>
<dbReference type="GO" id="GO:0005886">
    <property type="term" value="C:plasma membrane"/>
    <property type="evidence" value="ECO:0007669"/>
    <property type="project" value="UniProtKB-SubCell"/>
</dbReference>
<organism evidence="7 8">
    <name type="scientific">Luteipulveratus halotolerans</name>
    <dbReference type="NCBI Taxonomy" id="1631356"/>
    <lineage>
        <taxon>Bacteria</taxon>
        <taxon>Bacillati</taxon>
        <taxon>Actinomycetota</taxon>
        <taxon>Actinomycetes</taxon>
        <taxon>Micrococcales</taxon>
        <taxon>Dermacoccaceae</taxon>
        <taxon>Luteipulveratus</taxon>
    </lineage>
</organism>
<dbReference type="PANTHER" id="PTHR23513">
    <property type="entry name" value="INTEGRAL MEMBRANE EFFLUX PROTEIN-RELATED"/>
    <property type="match status" value="1"/>
</dbReference>
<gene>
    <name evidence="7" type="ORF">VV01_11325</name>
</gene>
<name>A0A0L6CIH9_9MICO</name>
<dbReference type="Proteomes" id="UP000037397">
    <property type="component" value="Unassembled WGS sequence"/>
</dbReference>
<evidence type="ECO:0008006" key="9">
    <source>
        <dbReference type="Google" id="ProtNLM"/>
    </source>
</evidence>
<feature type="transmembrane region" description="Helical" evidence="6">
    <location>
        <begin position="259"/>
        <end position="282"/>
    </location>
</feature>
<feature type="transmembrane region" description="Helical" evidence="6">
    <location>
        <begin position="289"/>
        <end position="309"/>
    </location>
</feature>
<dbReference type="InterPro" id="IPR011701">
    <property type="entry name" value="MFS"/>
</dbReference>
<dbReference type="AlphaFoldDB" id="A0A0L6CIH9"/>
<evidence type="ECO:0000256" key="1">
    <source>
        <dbReference type="ARBA" id="ARBA00004651"/>
    </source>
</evidence>
<reference evidence="8" key="1">
    <citation type="submission" date="2015-03" db="EMBL/GenBank/DDBJ databases">
        <title>Luteipulveratus halotolerans sp. nov., a novel actinobacterium (Dermacoccaceae) from Sarawak, Malaysia.</title>
        <authorList>
            <person name="Juboi H."/>
            <person name="Basik A."/>
            <person name="Shamsul S.S."/>
            <person name="Arnold P."/>
            <person name="Schmitt E.K."/>
            <person name="Sanglier J.-J."/>
            <person name="Yeo T."/>
        </authorList>
    </citation>
    <scope>NUCLEOTIDE SEQUENCE [LARGE SCALE GENOMIC DNA]</scope>
    <source>
        <strain evidence="8">C296001</strain>
    </source>
</reference>
<evidence type="ECO:0000256" key="6">
    <source>
        <dbReference type="SAM" id="Phobius"/>
    </source>
</evidence>
<proteinExistence type="predicted"/>
<keyword evidence="5 6" id="KW-0472">Membrane</keyword>
<feature type="transmembrane region" description="Helical" evidence="6">
    <location>
        <begin position="113"/>
        <end position="134"/>
    </location>
</feature>
<comment type="caution">
    <text evidence="7">The sequence shown here is derived from an EMBL/GenBank/DDBJ whole genome shotgun (WGS) entry which is preliminary data.</text>
</comment>
<feature type="transmembrane region" description="Helical" evidence="6">
    <location>
        <begin position="376"/>
        <end position="398"/>
    </location>
</feature>
<accession>A0A0L6CIH9</accession>
<keyword evidence="2" id="KW-1003">Cell membrane</keyword>
<feature type="transmembrane region" description="Helical" evidence="6">
    <location>
        <begin position="346"/>
        <end position="364"/>
    </location>
</feature>
<dbReference type="STRING" id="1631356.VV01_11325"/>
<evidence type="ECO:0000256" key="4">
    <source>
        <dbReference type="ARBA" id="ARBA00022989"/>
    </source>
</evidence>
<dbReference type="CDD" id="cd06173">
    <property type="entry name" value="MFS_MefA_like"/>
    <property type="match status" value="1"/>
</dbReference>
<dbReference type="SUPFAM" id="SSF103473">
    <property type="entry name" value="MFS general substrate transporter"/>
    <property type="match status" value="1"/>
</dbReference>
<dbReference type="GO" id="GO:0022857">
    <property type="term" value="F:transmembrane transporter activity"/>
    <property type="evidence" value="ECO:0007669"/>
    <property type="project" value="InterPro"/>
</dbReference>
<evidence type="ECO:0000313" key="8">
    <source>
        <dbReference type="Proteomes" id="UP000037397"/>
    </source>
</evidence>